<evidence type="ECO:0000256" key="1">
    <source>
        <dbReference type="SAM" id="Phobius"/>
    </source>
</evidence>
<keyword evidence="1" id="KW-0812">Transmembrane</keyword>
<dbReference type="EMBL" id="CAJVRL010000060">
    <property type="protein sequence ID" value="CAG8955017.1"/>
    <property type="molecule type" value="Genomic_DNA"/>
</dbReference>
<dbReference type="Proteomes" id="UP000696280">
    <property type="component" value="Unassembled WGS sequence"/>
</dbReference>
<keyword evidence="1" id="KW-0472">Membrane</keyword>
<evidence type="ECO:0000313" key="3">
    <source>
        <dbReference type="Proteomes" id="UP000696280"/>
    </source>
</evidence>
<accession>A0A9N9L0W1</accession>
<gene>
    <name evidence="2" type="ORF">HYFRA_00007029</name>
</gene>
<sequence>MFYGIFWTEFIMVSAVEFVAISIGIATLLLALGDIVVTRRHRSFYKFDMEKLPLPALVRHNGQPPLHIASTLRPLTNSNFKHQHFQ</sequence>
<keyword evidence="3" id="KW-1185">Reference proteome</keyword>
<name>A0A9N9L0W1_9HELO</name>
<dbReference type="AlphaFoldDB" id="A0A9N9L0W1"/>
<feature type="transmembrane region" description="Helical" evidence="1">
    <location>
        <begin position="12"/>
        <end position="37"/>
    </location>
</feature>
<organism evidence="2 3">
    <name type="scientific">Hymenoscyphus fraxineus</name>
    <dbReference type="NCBI Taxonomy" id="746836"/>
    <lineage>
        <taxon>Eukaryota</taxon>
        <taxon>Fungi</taxon>
        <taxon>Dikarya</taxon>
        <taxon>Ascomycota</taxon>
        <taxon>Pezizomycotina</taxon>
        <taxon>Leotiomycetes</taxon>
        <taxon>Helotiales</taxon>
        <taxon>Helotiaceae</taxon>
        <taxon>Hymenoscyphus</taxon>
    </lineage>
</organism>
<proteinExistence type="predicted"/>
<dbReference type="OrthoDB" id="10292406at2759"/>
<comment type="caution">
    <text evidence="2">The sequence shown here is derived from an EMBL/GenBank/DDBJ whole genome shotgun (WGS) entry which is preliminary data.</text>
</comment>
<protein>
    <submittedName>
        <fullName evidence="2">Uncharacterized protein</fullName>
    </submittedName>
</protein>
<evidence type="ECO:0000313" key="2">
    <source>
        <dbReference type="EMBL" id="CAG8955017.1"/>
    </source>
</evidence>
<reference evidence="2" key="1">
    <citation type="submission" date="2021-07" db="EMBL/GenBank/DDBJ databases">
        <authorList>
            <person name="Durling M."/>
        </authorList>
    </citation>
    <scope>NUCLEOTIDE SEQUENCE</scope>
</reference>
<keyword evidence="1" id="KW-1133">Transmembrane helix</keyword>